<accession>A0A425D8V3</accession>
<evidence type="ECO:0000256" key="3">
    <source>
        <dbReference type="ARBA" id="ARBA00012780"/>
    </source>
</evidence>
<keyword evidence="6" id="KW-0326">Glycosidase</keyword>
<dbReference type="EMBL" id="MZMZ02002464">
    <property type="protein sequence ID" value="RQM25713.1"/>
    <property type="molecule type" value="Genomic_DNA"/>
</dbReference>
<name>A0A425D8V3_APHAT</name>
<dbReference type="VEuPathDB" id="FungiDB:H257_06724"/>
<evidence type="ECO:0000256" key="7">
    <source>
        <dbReference type="ARBA" id="ARBA00023316"/>
    </source>
</evidence>
<comment type="caution">
    <text evidence="12">The sequence shown here is derived from an EMBL/GenBank/DDBJ whole genome shotgun (WGS) entry which is preliminary data.</text>
</comment>
<evidence type="ECO:0000256" key="10">
    <source>
        <dbReference type="SAM" id="Phobius"/>
    </source>
</evidence>
<dbReference type="PANTHER" id="PTHR31983:SF0">
    <property type="entry name" value="GLUCAN ENDO-1,3-BETA-D-GLUCOSIDASE 2"/>
    <property type="match status" value="1"/>
</dbReference>
<dbReference type="Pfam" id="PF07714">
    <property type="entry name" value="PK_Tyr_Ser-Thr"/>
    <property type="match status" value="1"/>
</dbReference>
<gene>
    <name evidence="12" type="ORF">B5M09_004307</name>
</gene>
<dbReference type="GO" id="GO:0042973">
    <property type="term" value="F:glucan endo-1,3-beta-D-glucosidase activity"/>
    <property type="evidence" value="ECO:0007669"/>
    <property type="project" value="UniProtKB-EC"/>
</dbReference>
<dbReference type="GO" id="GO:0052861">
    <property type="term" value="F:endo-1,3(4)-beta-glucanase activity"/>
    <property type="evidence" value="ECO:0007669"/>
    <property type="project" value="InterPro"/>
</dbReference>
<comment type="catalytic activity">
    <reaction evidence="1">
        <text>Hydrolysis of (1-&gt;3)-beta-D-glucosidic linkages in (1-&gt;3)-beta-D-glucans.</text>
        <dbReference type="EC" id="3.2.1.39"/>
    </reaction>
</comment>
<dbReference type="InterPro" id="IPR001245">
    <property type="entry name" value="Ser-Thr/Tyr_kinase_cat_dom"/>
</dbReference>
<keyword evidence="8" id="KW-0624">Polysaccharide degradation</keyword>
<dbReference type="InterPro" id="IPR032675">
    <property type="entry name" value="LRR_dom_sf"/>
</dbReference>
<evidence type="ECO:0000313" key="13">
    <source>
        <dbReference type="Proteomes" id="UP000284702"/>
    </source>
</evidence>
<feature type="transmembrane region" description="Helical" evidence="10">
    <location>
        <begin position="665"/>
        <end position="684"/>
    </location>
</feature>
<dbReference type="Gene3D" id="1.10.510.10">
    <property type="entry name" value="Transferase(Phosphotransferase) domain 1"/>
    <property type="match status" value="1"/>
</dbReference>
<dbReference type="PROSITE" id="PS50011">
    <property type="entry name" value="PROTEIN_KINASE_DOM"/>
    <property type="match status" value="1"/>
</dbReference>
<dbReference type="Proteomes" id="UP000284702">
    <property type="component" value="Unassembled WGS sequence"/>
</dbReference>
<keyword evidence="10" id="KW-1133">Transmembrane helix</keyword>
<dbReference type="InterPro" id="IPR040720">
    <property type="entry name" value="GH81_C"/>
</dbReference>
<keyword evidence="4" id="KW-0378">Hydrolase</keyword>
<dbReference type="GO" id="GO:0004672">
    <property type="term" value="F:protein kinase activity"/>
    <property type="evidence" value="ECO:0007669"/>
    <property type="project" value="InterPro"/>
</dbReference>
<evidence type="ECO:0000256" key="4">
    <source>
        <dbReference type="ARBA" id="ARBA00022801"/>
    </source>
</evidence>
<evidence type="ECO:0000256" key="1">
    <source>
        <dbReference type="ARBA" id="ARBA00000382"/>
    </source>
</evidence>
<dbReference type="EC" id="3.2.1.39" evidence="3"/>
<dbReference type="SMART" id="SM00220">
    <property type="entry name" value="S_TKc"/>
    <property type="match status" value="1"/>
</dbReference>
<feature type="transmembrane region" description="Helical" evidence="10">
    <location>
        <begin position="269"/>
        <end position="290"/>
    </location>
</feature>
<dbReference type="Pfam" id="PF17652">
    <property type="entry name" value="Glyco_hydro81C"/>
    <property type="match status" value="1"/>
</dbReference>
<evidence type="ECO:0000256" key="8">
    <source>
        <dbReference type="ARBA" id="ARBA00023326"/>
    </source>
</evidence>
<dbReference type="InterPro" id="IPR008271">
    <property type="entry name" value="Ser/Thr_kinase_AS"/>
</dbReference>
<keyword evidence="7" id="KW-0961">Cell wall biogenesis/degradation</keyword>
<evidence type="ECO:0000256" key="5">
    <source>
        <dbReference type="ARBA" id="ARBA00023277"/>
    </source>
</evidence>
<dbReference type="GO" id="GO:0071555">
    <property type="term" value="P:cell wall organization"/>
    <property type="evidence" value="ECO:0007669"/>
    <property type="project" value="UniProtKB-KW"/>
</dbReference>
<dbReference type="Gene3D" id="2.70.98.30">
    <property type="entry name" value="Golgi alpha-mannosidase II, domain 4"/>
    <property type="match status" value="1"/>
</dbReference>
<dbReference type="InterPro" id="IPR011009">
    <property type="entry name" value="Kinase-like_dom_sf"/>
</dbReference>
<protein>
    <recommendedName>
        <fullName evidence="3">glucan endo-1,3-beta-D-glucosidase</fullName>
        <ecNumber evidence="3">3.2.1.39</ecNumber>
    </recommendedName>
</protein>
<dbReference type="GO" id="GO:0005524">
    <property type="term" value="F:ATP binding"/>
    <property type="evidence" value="ECO:0007669"/>
    <property type="project" value="InterPro"/>
</dbReference>
<evidence type="ECO:0000313" key="12">
    <source>
        <dbReference type="EMBL" id="RQM25713.1"/>
    </source>
</evidence>
<evidence type="ECO:0000256" key="2">
    <source>
        <dbReference type="ARBA" id="ARBA00010730"/>
    </source>
</evidence>
<dbReference type="SUPFAM" id="SSF56112">
    <property type="entry name" value="Protein kinase-like (PK-like)"/>
    <property type="match status" value="1"/>
</dbReference>
<dbReference type="VEuPathDB" id="FungiDB:H257_06723"/>
<comment type="similarity">
    <text evidence="2">Belongs to the glycosyl hydrolase 81 family.</text>
</comment>
<dbReference type="PANTHER" id="PTHR31983">
    <property type="entry name" value="ENDO-1,3(4)-BETA-GLUCANASE 1"/>
    <property type="match status" value="1"/>
</dbReference>
<proteinExistence type="inferred from homology"/>
<feature type="region of interest" description="Disordered" evidence="9">
    <location>
        <begin position="321"/>
        <end position="340"/>
    </location>
</feature>
<keyword evidence="13" id="KW-1185">Reference proteome</keyword>
<dbReference type="Pfam" id="PF03639">
    <property type="entry name" value="Glyco_hydro_81"/>
    <property type="match status" value="1"/>
</dbReference>
<feature type="domain" description="Protein kinase" evidence="11">
    <location>
        <begin position="369"/>
        <end position="647"/>
    </location>
</feature>
<evidence type="ECO:0000256" key="9">
    <source>
        <dbReference type="SAM" id="MobiDB-lite"/>
    </source>
</evidence>
<dbReference type="InterPro" id="IPR040451">
    <property type="entry name" value="GH81_N"/>
</dbReference>
<keyword evidence="10" id="KW-0812">Transmembrane</keyword>
<reference evidence="12" key="1">
    <citation type="submission" date="2018-07" db="EMBL/GenBank/DDBJ databases">
        <title>Annotation of Aphanomyces astaci genome assembly.</title>
        <authorList>
            <person name="Studholme D.J."/>
        </authorList>
    </citation>
    <scope>NUCLEOTIDE SEQUENCE [LARGE SCALE GENOMIC DNA]</scope>
    <source>
        <strain evidence="12">Pc</strain>
    </source>
</reference>
<feature type="transmembrane region" description="Helical" evidence="10">
    <location>
        <begin position="1658"/>
        <end position="1679"/>
    </location>
</feature>
<dbReference type="GO" id="GO:0000272">
    <property type="term" value="P:polysaccharide catabolic process"/>
    <property type="evidence" value="ECO:0007669"/>
    <property type="project" value="UniProtKB-KW"/>
</dbReference>
<feature type="transmembrane region" description="Helical" evidence="10">
    <location>
        <begin position="1625"/>
        <end position="1646"/>
    </location>
</feature>
<evidence type="ECO:0000259" key="11">
    <source>
        <dbReference type="PROSITE" id="PS50011"/>
    </source>
</evidence>
<dbReference type="SUPFAM" id="SSF52058">
    <property type="entry name" value="L domain-like"/>
    <property type="match status" value="1"/>
</dbReference>
<dbReference type="InterPro" id="IPR000719">
    <property type="entry name" value="Prot_kinase_dom"/>
</dbReference>
<keyword evidence="5" id="KW-0119">Carbohydrate metabolism</keyword>
<sequence length="1683" mass="181959">MFPGCVARAGSKWSAWIDVASGKKVSEVGPADATRGRQFYAYPPSNYTFEFLDSMTSEALTMNLSNNLLTAIPRSVVFGQDLQNLSHAREQQDRNRRGHLVPIVATPVHPPLSSMCFYQPAALPSTRNLSNNVLASLKANDSSVFPTSLTSLDLSGNPLVDLGYVLLPPNLAELYLDRISTLQNIHHVDLTSLRLLSLRGTTVKTQWLVTEVHFNKLLARTNDKTLTIVTSDSTKFETNDCDNPQTLPALPAPVEVCVDGPSDDSDNTFIYIAVTGVVSAVVAVVGYLFLRKYAQRRAAAKRAATPGVSFSVFVNHSTRPLPPSLANHPTTKPGGGRPRDPTLLASAEHKYDVRFDPAMQQFRIDHRSIVLDGVLASGGFGVVHKATYQGDVVAVKQLLPSIDGNSDAVTDFMEEIRLCSMLDHPHIVRFIGVTWTTLKDVGAVMEFMPNGDLANLVRSAHNHVNLVWSLGEDSSLGSGAVSKLQILWDVVAGLDYLHGFHVIHRDLKAKNVLLGALYQAKLSDFGTSRSTVSDATMTAEVGTIAWIAPEVLKGSKYAVSADMYSFGVLLSEVDTGISPYSHLVTNGGSQLPKPMIAMKVMDGELRPTFSPQCPAQVLAIANRCLLHDPAERPTAAEVARLLGAMELNWSVVHLPPALSMHADRLLRVVAALACAMVMASAFKYDNVTHTLQEPLSFLHPDLHGSPFPTGAFWTNFVLGQRNEVVVTYPYTVKLVHDQLHISYPFRVVTAKSIIQGFTPEIVVQLGPQPLQIRRFDDLSVTIAFPQATGGTIILHLVRGSPYMTLEYQDATPAISSAANILSVAASSPTSPYSQVTLGNWHQWLLFTSTPFAWTQHEHTWSGPRRFNGIVRIALALHENAKSILAAHAAVYPTGASISYDLQSGSNVTDLTFAWTTTSTNASVSTSALLMVALPHHTQTFVPATATVPEIQYTSMRGPVTGVVGSTWHMQEPIADVPWDYPQDQGVFATPYSRAYNATIDFISSALNKDIDRFPAFAEDSYNFGKQFGREARLVLTAHRFNHTNVFAKGLAKLQSQILSWLQGTNVDHFVYDTAYGGLITIHGFRSDGEDYGNGNYNDHHFHYGYFLYGLAVIRRFNASFADEHKDAIVYILSDMGAPLGNASTSFLKNFPQRELFPTARHKDWFVGHSYASGLFPQANGKSQESSSEAVNAYYALALFTSLDPDDRSYFEYARLLLAMEIRSTQLYWHIPAAQSPPIYEPAFAANKMVGVVSEMDVVYSTWFGDRPAFIHGIQVIPVTPITASLLPVTFVADERSVLDALPVRTNPSDIWSSVLSLDNAIVDAATEWTSLQTTAYNYDTWSSAANAMHWIASRPNFGTAVVPPPTTASPASCFGYPACAVAGAFGGSLDCCHTLPGCCPSDNSCCTSDVDPSAASPSSCHAQPACGVLGLSCCESPDGCCTPSPVTGLVLGCCKALSPPHDAATSTTLDNTTTTPAQCHGQPKCAAAGLACCDSPLGCCQPTASGQILGCCDLPSPSPDATKATCHNEPLCGRLGLECCGAPDGCCHDAPGQPQLECCSPPYTKNETPGKVVVGDSASTCDLNPRCWTAGPNGAALACCTDDTAGCCPGHACCNATTGWTFDRILLVVLGVLAVLGVVYCSVLYLRRKDYRPLERDIRAWYCGVFMVVMLGVFFYLAFTVQN</sequence>
<dbReference type="Gene3D" id="3.80.10.10">
    <property type="entry name" value="Ribonuclease Inhibitor"/>
    <property type="match status" value="1"/>
</dbReference>
<dbReference type="InterPro" id="IPR005200">
    <property type="entry name" value="Endo-beta-glucanase"/>
</dbReference>
<keyword evidence="10" id="KW-0472">Membrane</keyword>
<evidence type="ECO:0000256" key="6">
    <source>
        <dbReference type="ARBA" id="ARBA00023295"/>
    </source>
</evidence>
<organism evidence="12 13">
    <name type="scientific">Aphanomyces astaci</name>
    <name type="common">Crayfish plague agent</name>
    <dbReference type="NCBI Taxonomy" id="112090"/>
    <lineage>
        <taxon>Eukaryota</taxon>
        <taxon>Sar</taxon>
        <taxon>Stramenopiles</taxon>
        <taxon>Oomycota</taxon>
        <taxon>Saprolegniomycetes</taxon>
        <taxon>Saprolegniales</taxon>
        <taxon>Verrucalvaceae</taxon>
        <taxon>Aphanomyces</taxon>
    </lineage>
</organism>
<dbReference type="PROSITE" id="PS52008">
    <property type="entry name" value="GH81"/>
    <property type="match status" value="1"/>
</dbReference>
<dbReference type="PROSITE" id="PS00108">
    <property type="entry name" value="PROTEIN_KINASE_ST"/>
    <property type="match status" value="1"/>
</dbReference>